<dbReference type="Proteomes" id="UP001054902">
    <property type="component" value="Unassembled WGS sequence"/>
</dbReference>
<reference evidence="2 3" key="1">
    <citation type="journal article" date="2021" name="Sci. Rep.">
        <title>The genome of the diatom Chaetoceros tenuissimus carries an ancient integrated fragment of an extant virus.</title>
        <authorList>
            <person name="Hongo Y."/>
            <person name="Kimura K."/>
            <person name="Takaki Y."/>
            <person name="Yoshida Y."/>
            <person name="Baba S."/>
            <person name="Kobayashi G."/>
            <person name="Nagasaki K."/>
            <person name="Hano T."/>
            <person name="Tomaru Y."/>
        </authorList>
    </citation>
    <scope>NUCLEOTIDE SEQUENCE [LARGE SCALE GENOMIC DNA]</scope>
    <source>
        <strain evidence="2 3">NIES-3715</strain>
    </source>
</reference>
<feature type="region of interest" description="Disordered" evidence="1">
    <location>
        <begin position="1"/>
        <end position="25"/>
    </location>
</feature>
<accession>A0AAD3CHB0</accession>
<dbReference type="AlphaFoldDB" id="A0AAD3CHB0"/>
<feature type="region of interest" description="Disordered" evidence="1">
    <location>
        <begin position="445"/>
        <end position="476"/>
    </location>
</feature>
<gene>
    <name evidence="2" type="ORF">CTEN210_01619</name>
</gene>
<sequence>MDTLRKSALPRYLVGGPGKKAENKAYNPPALKENVVAEDENSIESEVSQLSSDFESPTKVNADHCPKSSDSSIKVPNPDDEAMDFSVVSSEKNTPLVDLSVLTDASLQPLEKVDSNVGMISYSTSNQGSDADSGISEDVYSQEENGEVYSVVEESKIEDMEGPTQDLETFLPQHLDDSKEGAVSDPQDKESTERDVLFKEKSARTWWNSWKGKGSSRFKSSLLKSQKKSVNAKVDWNRLSYKEKINMKKKEARQIKKSKKATEAAEILARARNTQKRLAKNDAMDDKTDAMVDKVTSDDIPSRSILFKEKSARSWWNSFKAKDDSKFKSSLLRKSRKKEAKSDLVKEKLPKTNILFQEEKHSQSVEKVDSNQQQRGQDYKAKDSTSDPSNGGSPKKKKAVVNRDPKKPKSDDIYHQKSGGWISMLTARRIAARRIAKRLKARIQQKREQRMHEEQEVKDSIASEVKLPANTTMTNEKEHVLIAKNENQTSSKVKEKVILNKDPKKPESDDHIVDLGTGGWVSMVTSKRIAKKIKANAQKKVKERNMDGKPGTSMPEDGEADDNKYVDEKLDENTSTRKNVTFQVDVMEKINDNNG</sequence>
<evidence type="ECO:0000313" key="3">
    <source>
        <dbReference type="Proteomes" id="UP001054902"/>
    </source>
</evidence>
<comment type="caution">
    <text evidence="2">The sequence shown here is derived from an EMBL/GenBank/DDBJ whole genome shotgun (WGS) entry which is preliminary data.</text>
</comment>
<feature type="region of interest" description="Disordered" evidence="1">
    <location>
        <begin position="39"/>
        <end position="80"/>
    </location>
</feature>
<evidence type="ECO:0000313" key="2">
    <source>
        <dbReference type="EMBL" id="GFH45145.1"/>
    </source>
</evidence>
<feature type="region of interest" description="Disordered" evidence="1">
    <location>
        <begin position="158"/>
        <end position="196"/>
    </location>
</feature>
<evidence type="ECO:0000256" key="1">
    <source>
        <dbReference type="SAM" id="MobiDB-lite"/>
    </source>
</evidence>
<keyword evidence="3" id="KW-1185">Reference proteome</keyword>
<feature type="compositionally biased region" description="Basic and acidic residues" evidence="1">
    <location>
        <begin position="357"/>
        <end position="369"/>
    </location>
</feature>
<organism evidence="2 3">
    <name type="scientific">Chaetoceros tenuissimus</name>
    <dbReference type="NCBI Taxonomy" id="426638"/>
    <lineage>
        <taxon>Eukaryota</taxon>
        <taxon>Sar</taxon>
        <taxon>Stramenopiles</taxon>
        <taxon>Ochrophyta</taxon>
        <taxon>Bacillariophyta</taxon>
        <taxon>Coscinodiscophyceae</taxon>
        <taxon>Chaetocerotophycidae</taxon>
        <taxon>Chaetocerotales</taxon>
        <taxon>Chaetocerotaceae</taxon>
        <taxon>Chaetoceros</taxon>
    </lineage>
</organism>
<feature type="region of interest" description="Disordered" evidence="1">
    <location>
        <begin position="534"/>
        <end position="577"/>
    </location>
</feature>
<feature type="compositionally biased region" description="Basic and acidic residues" evidence="1">
    <location>
        <begin position="561"/>
        <end position="575"/>
    </location>
</feature>
<dbReference type="EMBL" id="BLLK01000020">
    <property type="protein sequence ID" value="GFH45145.1"/>
    <property type="molecule type" value="Genomic_DNA"/>
</dbReference>
<feature type="compositionally biased region" description="Polar residues" evidence="1">
    <location>
        <begin position="44"/>
        <end position="59"/>
    </location>
</feature>
<name>A0AAD3CHB0_9STRA</name>
<feature type="compositionally biased region" description="Basic and acidic residues" evidence="1">
    <location>
        <begin position="401"/>
        <end position="415"/>
    </location>
</feature>
<proteinExistence type="predicted"/>
<feature type="region of interest" description="Disordered" evidence="1">
    <location>
        <begin position="322"/>
        <end position="418"/>
    </location>
</feature>
<feature type="compositionally biased region" description="Basic and acidic residues" evidence="1">
    <location>
        <begin position="174"/>
        <end position="196"/>
    </location>
</feature>
<protein>
    <submittedName>
        <fullName evidence="2">Uncharacterized protein</fullName>
    </submittedName>
</protein>
<feature type="compositionally biased region" description="Basic and acidic residues" evidence="1">
    <location>
        <begin position="445"/>
        <end position="461"/>
    </location>
</feature>
<feature type="compositionally biased region" description="Basic and acidic residues" evidence="1">
    <location>
        <begin position="340"/>
        <end position="350"/>
    </location>
</feature>